<accession>A0A0F9NRZ2</accession>
<comment type="caution">
    <text evidence="1">The sequence shown here is derived from an EMBL/GenBank/DDBJ whole genome shotgun (WGS) entry which is preliminary data.</text>
</comment>
<evidence type="ECO:0000313" key="1">
    <source>
        <dbReference type="EMBL" id="KKN14792.1"/>
    </source>
</evidence>
<sequence>MFNELMNLQLLYELIEELHEMDPHPILSMYKACTVEMCQGKTMVELAREEGAQIFHITDIGELKPTLGHRPGIGILNEGCCDFFILFKVESNFNTASWAEENQ</sequence>
<dbReference type="AlphaFoldDB" id="A0A0F9NRZ2"/>
<organism evidence="1">
    <name type="scientific">marine sediment metagenome</name>
    <dbReference type="NCBI Taxonomy" id="412755"/>
    <lineage>
        <taxon>unclassified sequences</taxon>
        <taxon>metagenomes</taxon>
        <taxon>ecological metagenomes</taxon>
    </lineage>
</organism>
<proteinExistence type="predicted"/>
<dbReference type="EMBL" id="LAZR01003782">
    <property type="protein sequence ID" value="KKN14792.1"/>
    <property type="molecule type" value="Genomic_DNA"/>
</dbReference>
<protein>
    <submittedName>
        <fullName evidence="1">Uncharacterized protein</fullName>
    </submittedName>
</protein>
<gene>
    <name evidence="1" type="ORF">LCGC14_0992610</name>
</gene>
<name>A0A0F9NRZ2_9ZZZZ</name>
<reference evidence="1" key="1">
    <citation type="journal article" date="2015" name="Nature">
        <title>Complex archaea that bridge the gap between prokaryotes and eukaryotes.</title>
        <authorList>
            <person name="Spang A."/>
            <person name="Saw J.H."/>
            <person name="Jorgensen S.L."/>
            <person name="Zaremba-Niedzwiedzka K."/>
            <person name="Martijn J."/>
            <person name="Lind A.E."/>
            <person name="van Eijk R."/>
            <person name="Schleper C."/>
            <person name="Guy L."/>
            <person name="Ettema T.J."/>
        </authorList>
    </citation>
    <scope>NUCLEOTIDE SEQUENCE</scope>
</reference>